<dbReference type="GO" id="GO:0051302">
    <property type="term" value="P:regulation of cell division"/>
    <property type="evidence" value="ECO:0007669"/>
    <property type="project" value="InterPro"/>
</dbReference>
<dbReference type="EMBL" id="AQGQ01000026">
    <property type="protein sequence ID" value="EOD55926.1"/>
    <property type="molecule type" value="Genomic_DNA"/>
</dbReference>
<dbReference type="HAMAP" id="MF_00267">
    <property type="entry name" value="MinC"/>
    <property type="match status" value="1"/>
</dbReference>
<dbReference type="OrthoDB" id="9794530at2"/>
<evidence type="ECO:0000256" key="6">
    <source>
        <dbReference type="HAMAP-Rule" id="MF_00267"/>
    </source>
</evidence>
<reference evidence="9 10" key="1">
    <citation type="journal article" date="2013" name="Genome Announc.">
        <title>Draft Genome Sequence of Aeromonas molluscorum Strain 848TT, Isolated from Bivalve Molluscs.</title>
        <authorList>
            <person name="Spataro N."/>
            <person name="Farfan M."/>
            <person name="Albarral V."/>
            <person name="Sanglas A."/>
            <person name="Loren J.G."/>
            <person name="Fuste M.C."/>
            <person name="Bosch E."/>
        </authorList>
    </citation>
    <scope>NUCLEOTIDE SEQUENCE [LARGE SCALE GENOMIC DNA]</scope>
    <source>
        <strain evidence="9 10">848</strain>
    </source>
</reference>
<evidence type="ECO:0000313" key="10">
    <source>
        <dbReference type="Proteomes" id="UP000013526"/>
    </source>
</evidence>
<dbReference type="Proteomes" id="UP000013526">
    <property type="component" value="Unassembled WGS sequence"/>
</dbReference>
<dbReference type="InterPro" id="IPR005526">
    <property type="entry name" value="Septum_form_inhib_MinC_C"/>
</dbReference>
<feature type="domain" description="Septum formation inhibitor MinC N-terminal" evidence="8">
    <location>
        <begin position="7"/>
        <end position="70"/>
    </location>
</feature>
<evidence type="ECO:0000256" key="2">
    <source>
        <dbReference type="ARBA" id="ARBA00022618"/>
    </source>
</evidence>
<dbReference type="AlphaFoldDB" id="R1H5Z0"/>
<keyword evidence="4 6" id="KW-0131">Cell cycle</keyword>
<dbReference type="InterPro" id="IPR016098">
    <property type="entry name" value="CAP/MinC_C"/>
</dbReference>
<comment type="similarity">
    <text evidence="1 6">Belongs to the MinC family.</text>
</comment>
<evidence type="ECO:0000256" key="4">
    <source>
        <dbReference type="ARBA" id="ARBA00023306"/>
    </source>
</evidence>
<dbReference type="InterPro" id="IPR036145">
    <property type="entry name" value="MinC_C_sf"/>
</dbReference>
<dbReference type="InterPro" id="IPR013033">
    <property type="entry name" value="MinC"/>
</dbReference>
<evidence type="ECO:0000256" key="5">
    <source>
        <dbReference type="ARBA" id="ARBA00025606"/>
    </source>
</evidence>
<dbReference type="RefSeq" id="WP_005895969.1">
    <property type="nucleotide sequence ID" value="NZ_AQGQ01000026.1"/>
</dbReference>
<dbReference type="PANTHER" id="PTHR34108:SF1">
    <property type="entry name" value="SEPTUM SITE-DETERMINING PROTEIN MINC"/>
    <property type="match status" value="1"/>
</dbReference>
<keyword evidence="2 6" id="KW-0132">Cell division</keyword>
<evidence type="ECO:0000256" key="1">
    <source>
        <dbReference type="ARBA" id="ARBA00006291"/>
    </source>
</evidence>
<proteinExistence type="inferred from homology"/>
<dbReference type="NCBIfam" id="TIGR01222">
    <property type="entry name" value="minC"/>
    <property type="match status" value="1"/>
</dbReference>
<comment type="function">
    <text evidence="5 6">Cell division inhibitor that blocks the formation of polar Z ring septums. Rapidly oscillates between the poles of the cell to destabilize FtsZ filaments that have formed before they mature into polar Z rings. Prevents FtsZ polymerization.</text>
</comment>
<dbReference type="Pfam" id="PF05209">
    <property type="entry name" value="MinC_N"/>
    <property type="match status" value="1"/>
</dbReference>
<dbReference type="InterPro" id="IPR007874">
    <property type="entry name" value="MinC_N"/>
</dbReference>
<organism evidence="9 10">
    <name type="scientific">Aeromonas molluscorum 848</name>
    <dbReference type="NCBI Taxonomy" id="1268236"/>
    <lineage>
        <taxon>Bacteria</taxon>
        <taxon>Pseudomonadati</taxon>
        <taxon>Pseudomonadota</taxon>
        <taxon>Gammaproteobacteria</taxon>
        <taxon>Aeromonadales</taxon>
        <taxon>Aeromonadaceae</taxon>
        <taxon>Aeromonas</taxon>
    </lineage>
</organism>
<evidence type="ECO:0000256" key="3">
    <source>
        <dbReference type="ARBA" id="ARBA00023210"/>
    </source>
</evidence>
<evidence type="ECO:0000313" key="9">
    <source>
        <dbReference type="EMBL" id="EOD55926.1"/>
    </source>
</evidence>
<name>R1H5Z0_9GAMM</name>
<gene>
    <name evidence="6" type="primary">minC</name>
    <name evidence="9" type="ORF">G113_06434</name>
</gene>
<dbReference type="GO" id="GO:0000902">
    <property type="term" value="P:cell morphogenesis"/>
    <property type="evidence" value="ECO:0007669"/>
    <property type="project" value="InterPro"/>
</dbReference>
<sequence length="245" mass="26024">MVERDNELKGTTFTISVLHINDAAPDKIRQLLAAKVALAPQFFNCAPLVLNVEKLEQQPDFDELKALVESEDFVLVGITGAKSEAMKIAAKAAGLAVMTSGRSRKADPLPEPVANLTVNDVPVVDLPLPSTVPAPLLASKVHVGPVRSGQQIYAAGTSLVVLGSVSPGAEVLADDSIHIYGALRGRAIAGARGNTDARIYCQQLQAELISIAGTFQLSDALPAGLTEQPVHIRLDQEQLRIDRIK</sequence>
<dbReference type="Gene3D" id="2.160.20.70">
    <property type="match status" value="1"/>
</dbReference>
<dbReference type="SUPFAM" id="SSF63848">
    <property type="entry name" value="Cell-division inhibitor MinC, C-terminal domain"/>
    <property type="match status" value="1"/>
</dbReference>
<dbReference type="PATRIC" id="fig|1268236.3.peg.1278"/>
<dbReference type="Gene3D" id="3.30.70.260">
    <property type="match status" value="1"/>
</dbReference>
<accession>R1H5Z0</accession>
<comment type="caution">
    <text evidence="9">The sequence shown here is derived from an EMBL/GenBank/DDBJ whole genome shotgun (WGS) entry which is preliminary data.</text>
</comment>
<evidence type="ECO:0000259" key="8">
    <source>
        <dbReference type="Pfam" id="PF05209"/>
    </source>
</evidence>
<dbReference type="PANTHER" id="PTHR34108">
    <property type="entry name" value="SEPTUM SITE-DETERMINING PROTEIN MINC"/>
    <property type="match status" value="1"/>
</dbReference>
<keyword evidence="3 6" id="KW-0717">Septation</keyword>
<dbReference type="GO" id="GO:0000917">
    <property type="term" value="P:division septum assembly"/>
    <property type="evidence" value="ECO:0007669"/>
    <property type="project" value="UniProtKB-KW"/>
</dbReference>
<protein>
    <recommendedName>
        <fullName evidence="6">Probable septum site-determining protein MinC</fullName>
    </recommendedName>
</protein>
<keyword evidence="10" id="KW-1185">Reference proteome</keyword>
<dbReference type="GO" id="GO:1901891">
    <property type="term" value="P:regulation of cell septum assembly"/>
    <property type="evidence" value="ECO:0007669"/>
    <property type="project" value="InterPro"/>
</dbReference>
<comment type="subunit">
    <text evidence="6">Interacts with MinD and FtsZ.</text>
</comment>
<feature type="domain" description="Septum formation inhibitor MinC C-terminal" evidence="7">
    <location>
        <begin position="144"/>
        <end position="241"/>
    </location>
</feature>
<dbReference type="Pfam" id="PF03775">
    <property type="entry name" value="MinC_C"/>
    <property type="match status" value="1"/>
</dbReference>
<evidence type="ECO:0000259" key="7">
    <source>
        <dbReference type="Pfam" id="PF03775"/>
    </source>
</evidence>